<proteinExistence type="predicted"/>
<dbReference type="AlphaFoldDB" id="A0A059E552"/>
<dbReference type="eggNOG" id="ENOG50302SD">
    <property type="taxonomic scope" value="Bacteria"/>
</dbReference>
<protein>
    <recommendedName>
        <fullName evidence="3">Phage tail assembly chaperone</fullName>
    </recommendedName>
</protein>
<organism evidence="1 2">
    <name type="scientific">Hyphomonas atlantica</name>
    <dbReference type="NCBI Taxonomy" id="1280948"/>
    <lineage>
        <taxon>Bacteria</taxon>
        <taxon>Pseudomonadati</taxon>
        <taxon>Pseudomonadota</taxon>
        <taxon>Alphaproteobacteria</taxon>
        <taxon>Hyphomonadales</taxon>
        <taxon>Hyphomonadaceae</taxon>
        <taxon>Hyphomonas</taxon>
    </lineage>
</organism>
<comment type="caution">
    <text evidence="1">The sequence shown here is derived from an EMBL/GenBank/DDBJ whole genome shotgun (WGS) entry which is preliminary data.</text>
</comment>
<reference evidence="1 2" key="1">
    <citation type="journal article" date="2014" name="Antonie Van Leeuwenhoek">
        <title>Hyphomonas beringensis sp. nov. and Hyphomonas chukchiensis sp. nov., isolated from surface seawater of the Bering Sea and Chukchi Sea.</title>
        <authorList>
            <person name="Li C."/>
            <person name="Lai Q."/>
            <person name="Li G."/>
            <person name="Dong C."/>
            <person name="Wang J."/>
            <person name="Liao Y."/>
            <person name="Shao Z."/>
        </authorList>
    </citation>
    <scope>NUCLEOTIDE SEQUENCE [LARGE SCALE GENOMIC DNA]</scope>
    <source>
        <strain evidence="1 2">22II1-22F38</strain>
    </source>
</reference>
<evidence type="ECO:0000313" key="1">
    <source>
        <dbReference type="EMBL" id="KCZ63064.1"/>
    </source>
</evidence>
<dbReference type="RefSeq" id="WP_035549925.1">
    <property type="nucleotide sequence ID" value="NZ_AWFH01000007.1"/>
</dbReference>
<accession>A0A059E552</accession>
<dbReference type="Proteomes" id="UP000024547">
    <property type="component" value="Unassembled WGS sequence"/>
</dbReference>
<sequence length="96" mass="10520">MLLWSEMMRSALAAGIRPADFWRLSLKEWRWLAARGAGLKAGRLTELMAGFPDVHPTAHPGAGRDPDRGCADVTRWAPACAGVSGKVERKASDERF</sequence>
<name>A0A059E552_9PROT</name>
<gene>
    <name evidence="1" type="ORF">HY36_15135</name>
</gene>
<dbReference type="STRING" id="1280948.HY36_15135"/>
<dbReference type="EMBL" id="AWFH01000007">
    <property type="protein sequence ID" value="KCZ63064.1"/>
    <property type="molecule type" value="Genomic_DNA"/>
</dbReference>
<evidence type="ECO:0000313" key="2">
    <source>
        <dbReference type="Proteomes" id="UP000024547"/>
    </source>
</evidence>
<dbReference type="Pfam" id="PF09550">
    <property type="entry name" value="Phage_TAC_6"/>
    <property type="match status" value="1"/>
</dbReference>
<keyword evidence="2" id="KW-1185">Reference proteome</keyword>
<dbReference type="InterPro" id="IPR019056">
    <property type="entry name" value="Phage_TAC_6"/>
</dbReference>
<dbReference type="PATRIC" id="fig|1280948.3.peg.1260"/>
<evidence type="ECO:0008006" key="3">
    <source>
        <dbReference type="Google" id="ProtNLM"/>
    </source>
</evidence>